<gene>
    <name evidence="2" type="ORF">OBBRIDRAFT_853630</name>
</gene>
<proteinExistence type="predicted"/>
<keyword evidence="3" id="KW-1185">Reference proteome</keyword>
<evidence type="ECO:0000256" key="1">
    <source>
        <dbReference type="SAM" id="MobiDB-lite"/>
    </source>
</evidence>
<dbReference type="OrthoDB" id="2799956at2759"/>
<name>A0A8E2J3K3_9APHY</name>
<feature type="region of interest" description="Disordered" evidence="1">
    <location>
        <begin position="1"/>
        <end position="25"/>
    </location>
</feature>
<dbReference type="EMBL" id="KV722348">
    <property type="protein sequence ID" value="OCH94037.1"/>
    <property type="molecule type" value="Genomic_DNA"/>
</dbReference>
<evidence type="ECO:0000313" key="2">
    <source>
        <dbReference type="EMBL" id="OCH94037.1"/>
    </source>
</evidence>
<reference evidence="2 3" key="1">
    <citation type="submission" date="2016-07" db="EMBL/GenBank/DDBJ databases">
        <title>Draft genome of the white-rot fungus Obba rivulosa 3A-2.</title>
        <authorList>
            <consortium name="DOE Joint Genome Institute"/>
            <person name="Miettinen O."/>
            <person name="Riley R."/>
            <person name="Acob R."/>
            <person name="Barry K."/>
            <person name="Cullen D."/>
            <person name="De Vries R."/>
            <person name="Hainaut M."/>
            <person name="Hatakka A."/>
            <person name="Henrissat B."/>
            <person name="Hilden K."/>
            <person name="Kuo R."/>
            <person name="Labutti K."/>
            <person name="Lipzen A."/>
            <person name="Makela M.R."/>
            <person name="Sandor L."/>
            <person name="Spatafora J.W."/>
            <person name="Grigoriev I.V."/>
            <person name="Hibbett D.S."/>
        </authorList>
    </citation>
    <scope>NUCLEOTIDE SEQUENCE [LARGE SCALE GENOMIC DNA]</scope>
    <source>
        <strain evidence="2 3">3A-2</strain>
    </source>
</reference>
<protein>
    <submittedName>
        <fullName evidence="2">Uncharacterized protein</fullName>
    </submittedName>
</protein>
<dbReference type="Proteomes" id="UP000250043">
    <property type="component" value="Unassembled WGS sequence"/>
</dbReference>
<sequence length="398" mass="45645">MAPPSKRLQRNARLPSPETQKQKESRWRGILKHIFVVAASDPDQKYPLEVALTLSLVCRASCRWMRELIWKTVRLTNDAVTERIYAPLHAYTETKRIGKPLDERRDPGPIKCQCIKNLWAASDMRASNTSVFMHPNDHLLTTENSIFVGNALSAGGLQNLAVDIKLLEDGWFSRAAPNQILLMPHLDPDVLTPINLDLPVFRNVTHLIIGQAWSLGLCSRMIELEPLRFCRKLTHLCVRFHTGTTIDDTFTTFIACLLATTSLKHLVCYVDNTFGTRCYESNEVWRTLVEISRRDRRMVVLSSAPSVHQEWERMVHGEKTPWTRMEEPDEREPVRGVSEVSAEDWTKFHGVHGNQFRSTFIRIHDDKEDDLPEPMEVDPMAIDDTPVPPDIAELFKFD</sequence>
<accession>A0A8E2J3K3</accession>
<dbReference type="AlphaFoldDB" id="A0A8E2J3K3"/>
<evidence type="ECO:0000313" key="3">
    <source>
        <dbReference type="Proteomes" id="UP000250043"/>
    </source>
</evidence>
<organism evidence="2 3">
    <name type="scientific">Obba rivulosa</name>
    <dbReference type="NCBI Taxonomy" id="1052685"/>
    <lineage>
        <taxon>Eukaryota</taxon>
        <taxon>Fungi</taxon>
        <taxon>Dikarya</taxon>
        <taxon>Basidiomycota</taxon>
        <taxon>Agaricomycotina</taxon>
        <taxon>Agaricomycetes</taxon>
        <taxon>Polyporales</taxon>
        <taxon>Gelatoporiaceae</taxon>
        <taxon>Obba</taxon>
    </lineage>
</organism>